<comment type="function">
    <text evidence="4">Catalyzes the reduction of fatty acyl-CoA to fatty alcohols.</text>
</comment>
<dbReference type="PANTHER" id="PTHR11011">
    <property type="entry name" value="MALE STERILITY PROTEIN 2-RELATED"/>
    <property type="match status" value="1"/>
</dbReference>
<evidence type="ECO:0000259" key="6">
    <source>
        <dbReference type="Pfam" id="PF07993"/>
    </source>
</evidence>
<dbReference type="GO" id="GO:0035336">
    <property type="term" value="P:long-chain fatty-acyl-CoA metabolic process"/>
    <property type="evidence" value="ECO:0007669"/>
    <property type="project" value="TreeGrafter"/>
</dbReference>
<dbReference type="PANTHER" id="PTHR11011:SF66">
    <property type="entry name" value="FATTY ACYL-COA REDUCTASE 6, CHLOROPLASTIC"/>
    <property type="match status" value="1"/>
</dbReference>
<evidence type="ECO:0000313" key="8">
    <source>
        <dbReference type="Proteomes" id="UP000712600"/>
    </source>
</evidence>
<keyword evidence="4" id="KW-0560">Oxidoreductase</keyword>
<dbReference type="InterPro" id="IPR033640">
    <property type="entry name" value="FAR_C"/>
</dbReference>
<evidence type="ECO:0000256" key="1">
    <source>
        <dbReference type="ARBA" id="ARBA00005928"/>
    </source>
</evidence>
<dbReference type="SUPFAM" id="SSF51735">
    <property type="entry name" value="NAD(P)-binding Rossmann-fold domains"/>
    <property type="match status" value="1"/>
</dbReference>
<sequence length="313" mass="35223">MGESLLHSNRRELPVVIVRPSIIESSYKEPFPGWLQGIRMSAPLILGNGKDQIPDLFGDYQSSCDVIPVDMVANAIIAAMAKHGCGNVLSDVKVYNVTSTYHANPLRLGELMDFSHQHLCVSSLTETTAKDLKLMKFHSSLEEFTSSVSKAIAKQEREMKNEEGEAESHTTLSMKGKRKLKYFVSLAKTYQPYMFFHARFDDTNTRSLLNELSVEERKIFEFDGSCIDWEHYFINIHLPRLKMELFHTPETEVAAETAASMASKYLVFKDSDPHDSAVWERATMAALSPQKLKISVVFSAGQALGTLSYMDHS</sequence>
<dbReference type="EMBL" id="QGKX02000095">
    <property type="protein sequence ID" value="KAF3572338.1"/>
    <property type="molecule type" value="Genomic_DNA"/>
</dbReference>
<dbReference type="CDD" id="cd09071">
    <property type="entry name" value="FAR_C"/>
    <property type="match status" value="1"/>
</dbReference>
<dbReference type="GO" id="GO:0102965">
    <property type="term" value="F:alcohol-forming long-chain fatty acyl-CoA reductase activity"/>
    <property type="evidence" value="ECO:0007669"/>
    <property type="project" value="UniProtKB-EC"/>
</dbReference>
<keyword evidence="2 4" id="KW-0444">Lipid biosynthesis</keyword>
<dbReference type="InterPro" id="IPR036291">
    <property type="entry name" value="NAD(P)-bd_dom_sf"/>
</dbReference>
<evidence type="ECO:0000256" key="2">
    <source>
        <dbReference type="ARBA" id="ARBA00022516"/>
    </source>
</evidence>
<feature type="non-terminal residue" evidence="7">
    <location>
        <position position="1"/>
    </location>
</feature>
<organism evidence="7 8">
    <name type="scientific">Brassica cretica</name>
    <name type="common">Mustard</name>
    <dbReference type="NCBI Taxonomy" id="69181"/>
    <lineage>
        <taxon>Eukaryota</taxon>
        <taxon>Viridiplantae</taxon>
        <taxon>Streptophyta</taxon>
        <taxon>Embryophyta</taxon>
        <taxon>Tracheophyta</taxon>
        <taxon>Spermatophyta</taxon>
        <taxon>Magnoliopsida</taxon>
        <taxon>eudicotyledons</taxon>
        <taxon>Gunneridae</taxon>
        <taxon>Pentapetalae</taxon>
        <taxon>rosids</taxon>
        <taxon>malvids</taxon>
        <taxon>Brassicales</taxon>
        <taxon>Brassicaceae</taxon>
        <taxon>Brassiceae</taxon>
        <taxon>Brassica</taxon>
    </lineage>
</organism>
<gene>
    <name evidence="7" type="ORF">F2Q69_00060423</name>
</gene>
<feature type="domain" description="Fatty acyl-CoA reductase C-terminal" evidence="5">
    <location>
        <begin position="178"/>
        <end position="236"/>
    </location>
</feature>
<dbReference type="InterPro" id="IPR013120">
    <property type="entry name" value="FAR_NAD-bd"/>
</dbReference>
<dbReference type="Pfam" id="PF07993">
    <property type="entry name" value="NAD_binding_4"/>
    <property type="match status" value="1"/>
</dbReference>
<dbReference type="GO" id="GO:0080019">
    <property type="term" value="F:alcohol-forming very long-chain fatty acyl-CoA reductase activity"/>
    <property type="evidence" value="ECO:0007669"/>
    <property type="project" value="InterPro"/>
</dbReference>
<dbReference type="Proteomes" id="UP000712600">
    <property type="component" value="Unassembled WGS sequence"/>
</dbReference>
<evidence type="ECO:0000259" key="5">
    <source>
        <dbReference type="Pfam" id="PF03015"/>
    </source>
</evidence>
<feature type="domain" description="Thioester reductase (TE)" evidence="6">
    <location>
        <begin position="1"/>
        <end position="76"/>
    </location>
</feature>
<accession>A0A8S9RGZ2</accession>
<name>A0A8S9RGZ2_BRACR</name>
<comment type="caution">
    <text evidence="7">The sequence shown here is derived from an EMBL/GenBank/DDBJ whole genome shotgun (WGS) entry which is preliminary data.</text>
</comment>
<proteinExistence type="inferred from homology"/>
<keyword evidence="3 4" id="KW-0443">Lipid metabolism</keyword>
<evidence type="ECO:0000313" key="7">
    <source>
        <dbReference type="EMBL" id="KAF3572338.1"/>
    </source>
</evidence>
<dbReference type="AlphaFoldDB" id="A0A8S9RGZ2"/>
<dbReference type="Pfam" id="PF03015">
    <property type="entry name" value="Sterile"/>
    <property type="match status" value="1"/>
</dbReference>
<dbReference type="InterPro" id="IPR026055">
    <property type="entry name" value="FAR"/>
</dbReference>
<keyword evidence="4" id="KW-0521">NADP</keyword>
<reference evidence="7" key="1">
    <citation type="submission" date="2019-12" db="EMBL/GenBank/DDBJ databases">
        <title>Genome sequencing and annotation of Brassica cretica.</title>
        <authorList>
            <person name="Studholme D.J."/>
            <person name="Sarris P."/>
        </authorList>
    </citation>
    <scope>NUCLEOTIDE SEQUENCE</scope>
    <source>
        <strain evidence="7">PFS-109/04</strain>
        <tissue evidence="7">Leaf</tissue>
    </source>
</reference>
<comment type="catalytic activity">
    <reaction evidence="4">
        <text>a long-chain fatty acyl-CoA + 2 NADPH + 2 H(+) = a long-chain primary fatty alcohol + 2 NADP(+) + CoA</text>
        <dbReference type="Rhea" id="RHEA:52716"/>
        <dbReference type="ChEBI" id="CHEBI:15378"/>
        <dbReference type="ChEBI" id="CHEBI:57287"/>
        <dbReference type="ChEBI" id="CHEBI:57783"/>
        <dbReference type="ChEBI" id="CHEBI:58349"/>
        <dbReference type="ChEBI" id="CHEBI:77396"/>
        <dbReference type="ChEBI" id="CHEBI:83139"/>
        <dbReference type="EC" id="1.2.1.84"/>
    </reaction>
</comment>
<protein>
    <recommendedName>
        <fullName evidence="4">Fatty acyl-CoA reductase</fullName>
        <ecNumber evidence="4">1.2.1.84</ecNumber>
    </recommendedName>
</protein>
<evidence type="ECO:0000256" key="4">
    <source>
        <dbReference type="RuleBase" id="RU363097"/>
    </source>
</evidence>
<dbReference type="GO" id="GO:0010345">
    <property type="term" value="P:suberin biosynthetic process"/>
    <property type="evidence" value="ECO:0007669"/>
    <property type="project" value="TreeGrafter"/>
</dbReference>
<evidence type="ECO:0000256" key="3">
    <source>
        <dbReference type="ARBA" id="ARBA00023098"/>
    </source>
</evidence>
<comment type="similarity">
    <text evidence="1 4">Belongs to the fatty acyl-CoA reductase family.</text>
</comment>
<dbReference type="EC" id="1.2.1.84" evidence="4"/>
<dbReference type="Gene3D" id="3.40.50.720">
    <property type="entry name" value="NAD(P)-binding Rossmann-like Domain"/>
    <property type="match status" value="1"/>
</dbReference>